<evidence type="ECO:0000256" key="3">
    <source>
        <dbReference type="SAM" id="MobiDB-lite"/>
    </source>
</evidence>
<keyword evidence="5" id="KW-1185">Reference proteome</keyword>
<dbReference type="AlphaFoldDB" id="A0AA35R7X2"/>
<proteinExistence type="inferred from homology"/>
<dbReference type="GO" id="GO:0016491">
    <property type="term" value="F:oxidoreductase activity"/>
    <property type="evidence" value="ECO:0007669"/>
    <property type="project" value="UniProtKB-KW"/>
</dbReference>
<dbReference type="Gene3D" id="3.40.50.720">
    <property type="entry name" value="NAD(P)-binding Rossmann-like Domain"/>
    <property type="match status" value="1"/>
</dbReference>
<gene>
    <name evidence="4" type="ORF">GBAR_LOCUS4434</name>
</gene>
<dbReference type="InterPro" id="IPR036291">
    <property type="entry name" value="NAD(P)-bd_dom_sf"/>
</dbReference>
<feature type="region of interest" description="Disordered" evidence="3">
    <location>
        <begin position="14"/>
        <end position="38"/>
    </location>
</feature>
<evidence type="ECO:0000256" key="2">
    <source>
        <dbReference type="ARBA" id="ARBA00023002"/>
    </source>
</evidence>
<comment type="similarity">
    <text evidence="1">Belongs to the short-chain dehydrogenases/reductases (SDR) family.</text>
</comment>
<feature type="region of interest" description="Disordered" evidence="3">
    <location>
        <begin position="62"/>
        <end position="104"/>
    </location>
</feature>
<evidence type="ECO:0000256" key="1">
    <source>
        <dbReference type="ARBA" id="ARBA00006484"/>
    </source>
</evidence>
<dbReference type="EMBL" id="CASHTH010000640">
    <property type="protein sequence ID" value="CAI8005838.1"/>
    <property type="molecule type" value="Genomic_DNA"/>
</dbReference>
<dbReference type="PANTHER" id="PTHR24321:SF8">
    <property type="entry name" value="ESTRADIOL 17-BETA-DEHYDROGENASE 8-RELATED"/>
    <property type="match status" value="1"/>
</dbReference>
<dbReference type="PRINTS" id="PR00080">
    <property type="entry name" value="SDRFAMILY"/>
</dbReference>
<keyword evidence="2" id="KW-0560">Oxidoreductase</keyword>
<protein>
    <submittedName>
        <fullName evidence="4">Cyclopentanol dehydrogenase</fullName>
    </submittedName>
</protein>
<evidence type="ECO:0000313" key="5">
    <source>
        <dbReference type="Proteomes" id="UP001174909"/>
    </source>
</evidence>
<comment type="caution">
    <text evidence="4">The sequence shown here is derived from an EMBL/GenBank/DDBJ whole genome shotgun (WGS) entry which is preliminary data.</text>
</comment>
<dbReference type="Pfam" id="PF13561">
    <property type="entry name" value="adh_short_C2"/>
    <property type="match status" value="1"/>
</dbReference>
<dbReference type="SUPFAM" id="SSF51735">
    <property type="entry name" value="NAD(P)-binding Rossmann-fold domains"/>
    <property type="match status" value="1"/>
</dbReference>
<dbReference type="Proteomes" id="UP001174909">
    <property type="component" value="Unassembled WGS sequence"/>
</dbReference>
<name>A0AA35R7X2_GEOBA</name>
<accession>A0AA35R7X2</accession>
<sequence>MFCNEGARYFWETSTPRAANAPQRNSGRPAATRPSSSLTLRMNRIGLTQWLPPCRLTASSTCWSTTPEPVPDPQSKRLPKRPGTARATCTRKARSWAPSTPSPKCSRKAAAPIINISSIYGIVGSPTSTAYHAAKGAIRLFTKSAALQYAADNIRINSIHPGYCHTPLTTRSYDNERHFAWIQERIPIGRATP</sequence>
<reference evidence="4" key="1">
    <citation type="submission" date="2023-03" db="EMBL/GenBank/DDBJ databases">
        <authorList>
            <person name="Steffen K."/>
            <person name="Cardenas P."/>
        </authorList>
    </citation>
    <scope>NUCLEOTIDE SEQUENCE</scope>
</reference>
<dbReference type="PRINTS" id="PR00081">
    <property type="entry name" value="GDHRDH"/>
</dbReference>
<evidence type="ECO:0000313" key="4">
    <source>
        <dbReference type="EMBL" id="CAI8005838.1"/>
    </source>
</evidence>
<dbReference type="PANTHER" id="PTHR24321">
    <property type="entry name" value="DEHYDROGENASES, SHORT CHAIN"/>
    <property type="match status" value="1"/>
</dbReference>
<dbReference type="InterPro" id="IPR002347">
    <property type="entry name" value="SDR_fam"/>
</dbReference>
<feature type="compositionally biased region" description="Polar residues" evidence="3">
    <location>
        <begin position="14"/>
        <end position="26"/>
    </location>
</feature>
<organism evidence="4 5">
    <name type="scientific">Geodia barretti</name>
    <name type="common">Barrett's horny sponge</name>
    <dbReference type="NCBI Taxonomy" id="519541"/>
    <lineage>
        <taxon>Eukaryota</taxon>
        <taxon>Metazoa</taxon>
        <taxon>Porifera</taxon>
        <taxon>Demospongiae</taxon>
        <taxon>Heteroscleromorpha</taxon>
        <taxon>Tetractinellida</taxon>
        <taxon>Astrophorina</taxon>
        <taxon>Geodiidae</taxon>
        <taxon>Geodia</taxon>
    </lineage>
</organism>